<evidence type="ECO:0000313" key="2">
    <source>
        <dbReference type="EMBL" id="KAF3852054.1"/>
    </source>
</evidence>
<protein>
    <submittedName>
        <fullName evidence="2">Uncharacterized protein</fullName>
    </submittedName>
</protein>
<gene>
    <name evidence="2" type="ORF">F7725_005409</name>
</gene>
<dbReference type="OrthoDB" id="8862784at2759"/>
<proteinExistence type="predicted"/>
<feature type="compositionally biased region" description="Polar residues" evidence="1">
    <location>
        <begin position="380"/>
        <end position="395"/>
    </location>
</feature>
<keyword evidence="3" id="KW-1185">Reference proteome</keyword>
<dbReference type="AlphaFoldDB" id="A0A7J5YR54"/>
<feature type="compositionally biased region" description="Low complexity" evidence="1">
    <location>
        <begin position="399"/>
        <end position="411"/>
    </location>
</feature>
<dbReference type="Proteomes" id="UP000518266">
    <property type="component" value="Unassembled WGS sequence"/>
</dbReference>
<name>A0A7J5YR54_DISMA</name>
<sequence>MPFLPLTQTKKLLAAMLGMNAGRMAGMNPGMMAGMNPGMMAGMNPGMMAGMNPGMMAGMNPGMMAGMNPGILAGMNPGMMAGMNGGMTNGVVNPRLMAGGLNPAMVAGGGAGFIGQPQFVQFVQRVPAFAAPAPIANVYAVPAVNGFPFMGVPQGAQMNPPQQPQMVINLVFISSQHTLLQRQNMKQDNTLKATVDTQIPAPIEATTTTPCEGGEIMKLQTALVLICLFRTSFSLPLQIGIIASNSNEILRLNGLTLATLGQTQVSSILPQYVFQQQRPEVLFPQMVNFNPQLANPFGPQGPQLFFPNQGNQLTPMMFPNGQQEQLGPPQDPNAPEVPQQAQNPFQMFPQFQYPSYGFPQFPRQQGYPYFMPPYGYPQQRNTVVTQPNNGQQQLERTTQRPQLPLQQPSQPKAQTEKTWPMGTKRESTTIPPDPRGDTSGPGIDEGNSNFPFLFEP</sequence>
<accession>A0A7J5YR54</accession>
<evidence type="ECO:0000256" key="1">
    <source>
        <dbReference type="SAM" id="MobiDB-lite"/>
    </source>
</evidence>
<reference evidence="2 3" key="1">
    <citation type="submission" date="2020-03" db="EMBL/GenBank/DDBJ databases">
        <title>Dissostichus mawsoni Genome sequencing and assembly.</title>
        <authorList>
            <person name="Park H."/>
        </authorList>
    </citation>
    <scope>NUCLEOTIDE SEQUENCE [LARGE SCALE GENOMIC DNA]</scope>
    <source>
        <strain evidence="2">DM0001</strain>
        <tissue evidence="2">Muscle</tissue>
    </source>
</reference>
<evidence type="ECO:0000313" key="3">
    <source>
        <dbReference type="Proteomes" id="UP000518266"/>
    </source>
</evidence>
<feature type="region of interest" description="Disordered" evidence="1">
    <location>
        <begin position="308"/>
        <end position="340"/>
    </location>
</feature>
<dbReference type="EMBL" id="JAAKFY010000009">
    <property type="protein sequence ID" value="KAF3852054.1"/>
    <property type="molecule type" value="Genomic_DNA"/>
</dbReference>
<organism evidence="2 3">
    <name type="scientific">Dissostichus mawsoni</name>
    <name type="common">Antarctic cod</name>
    <dbReference type="NCBI Taxonomy" id="36200"/>
    <lineage>
        <taxon>Eukaryota</taxon>
        <taxon>Metazoa</taxon>
        <taxon>Chordata</taxon>
        <taxon>Craniata</taxon>
        <taxon>Vertebrata</taxon>
        <taxon>Euteleostomi</taxon>
        <taxon>Actinopterygii</taxon>
        <taxon>Neopterygii</taxon>
        <taxon>Teleostei</taxon>
        <taxon>Neoteleostei</taxon>
        <taxon>Acanthomorphata</taxon>
        <taxon>Eupercaria</taxon>
        <taxon>Perciformes</taxon>
        <taxon>Notothenioidei</taxon>
        <taxon>Nototheniidae</taxon>
        <taxon>Dissostichus</taxon>
    </lineage>
</organism>
<comment type="caution">
    <text evidence="2">The sequence shown here is derived from an EMBL/GenBank/DDBJ whole genome shotgun (WGS) entry which is preliminary data.</text>
</comment>
<feature type="region of interest" description="Disordered" evidence="1">
    <location>
        <begin position="378"/>
        <end position="456"/>
    </location>
</feature>